<name>A0A255ZNY3_9FLAO</name>
<dbReference type="Pfam" id="PF18962">
    <property type="entry name" value="Por_Secre_tail"/>
    <property type="match status" value="1"/>
</dbReference>
<protein>
    <recommendedName>
        <fullName evidence="2">Secretion system C-terminal sorting domain-containing protein</fullName>
    </recommendedName>
</protein>
<evidence type="ECO:0000256" key="1">
    <source>
        <dbReference type="ARBA" id="ARBA00022729"/>
    </source>
</evidence>
<evidence type="ECO:0000313" key="4">
    <source>
        <dbReference type="Proteomes" id="UP000216605"/>
    </source>
</evidence>
<dbReference type="InterPro" id="IPR026444">
    <property type="entry name" value="Secre_tail"/>
</dbReference>
<dbReference type="PANTHER" id="PTHR36234:SF5">
    <property type="entry name" value="LYSYL ENDOPEPTIDASE"/>
    <property type="match status" value="1"/>
</dbReference>
<dbReference type="InterPro" id="IPR009003">
    <property type="entry name" value="Peptidase_S1_PA"/>
</dbReference>
<keyword evidence="1" id="KW-0732">Signal</keyword>
<dbReference type="InterPro" id="IPR043504">
    <property type="entry name" value="Peptidase_S1_PA_chymotrypsin"/>
</dbReference>
<organism evidence="3 4">
    <name type="scientific">Flavobacterium cyanobacteriorum</name>
    <dbReference type="NCBI Taxonomy" id="2022802"/>
    <lineage>
        <taxon>Bacteria</taxon>
        <taxon>Pseudomonadati</taxon>
        <taxon>Bacteroidota</taxon>
        <taxon>Flavobacteriia</taxon>
        <taxon>Flavobacteriales</taxon>
        <taxon>Flavobacteriaceae</taxon>
        <taxon>Flavobacterium</taxon>
    </lineage>
</organism>
<dbReference type="Proteomes" id="UP000216605">
    <property type="component" value="Unassembled WGS sequence"/>
</dbReference>
<accession>A0A255ZNY3</accession>
<dbReference type="PANTHER" id="PTHR36234">
    <property type="entry name" value="LYSYL ENDOPEPTIDASE"/>
    <property type="match status" value="1"/>
</dbReference>
<proteinExistence type="predicted"/>
<dbReference type="RefSeq" id="WP_094412707.1">
    <property type="nucleotide sequence ID" value="NZ_NOXV01000185.1"/>
</dbReference>
<dbReference type="SUPFAM" id="SSF50494">
    <property type="entry name" value="Trypsin-like serine proteases"/>
    <property type="match status" value="1"/>
</dbReference>
<feature type="domain" description="Secretion system C-terminal sorting" evidence="2">
    <location>
        <begin position="682"/>
        <end position="742"/>
    </location>
</feature>
<dbReference type="AlphaFoldDB" id="A0A255ZNY3"/>
<evidence type="ECO:0000259" key="2">
    <source>
        <dbReference type="Pfam" id="PF18962"/>
    </source>
</evidence>
<comment type="caution">
    <text evidence="3">The sequence shown here is derived from an EMBL/GenBank/DDBJ whole genome shotgun (WGS) entry which is preliminary data.</text>
</comment>
<evidence type="ECO:0000313" key="3">
    <source>
        <dbReference type="EMBL" id="OYQ43166.1"/>
    </source>
</evidence>
<reference evidence="3 4" key="1">
    <citation type="submission" date="2017-07" db="EMBL/GenBank/DDBJ databases">
        <title>Flavobacterium cyanobacteriorum sp. nov., isolated from cyanobacterial aggregates in a eutrophic lake.</title>
        <authorList>
            <person name="Cai H."/>
        </authorList>
    </citation>
    <scope>NUCLEOTIDE SEQUENCE [LARGE SCALE GENOMIC DNA]</scope>
    <source>
        <strain evidence="3 4">TH021</strain>
    </source>
</reference>
<dbReference type="Gene3D" id="2.40.10.10">
    <property type="entry name" value="Trypsin-like serine proteases"/>
    <property type="match status" value="2"/>
</dbReference>
<dbReference type="NCBIfam" id="TIGR04183">
    <property type="entry name" value="Por_Secre_tail"/>
    <property type="match status" value="1"/>
</dbReference>
<sequence length="754" mass="81970">MMKKITLLILIFLFSIGYSQVTNQGKPYSWKLNNLEQVMPVKMPSFDLKALKDEDKANEHRKDIPWRFGYEFIVDHNLANSGKWHTLPNGDRIWRIRFKSRGAKTLNFLFSDYYMPEGGKVYLYNNSRTDLLGAYDARQNNETRVLGTWLVQGDDVWIEYFEPAAKAGQGKLEIFKVIHGYRTAEDMQKSPDDDLNASGNCNYDVDCFVSGIENLKEINKKAVGLMITDNSGFCTGALINNTGNNGTPYFLTADHCYSNPAEWAFRFNWISPNPVCAGNANSITNAPNFYQTVSGAQLRARRAQSDFCLVQITANLPSSWNLVWAGWNRSTTAATSTFGIHHPAGDIMKVSRDLNPPTTATFDGVLSWRVADWDLGVTEGGSSGSPLFDQNGRIVGQLYGGLSACNGLNDNNSPDYYGRFDVSWNAGTTAASRLRDWLDPTNTNAITVDHYPTQQLLALDAKAQIVNLNLAACANTFSPVLKIINRGVQPLTSAQISYSLNGGTPAIFNWSGNLTSGNAADITLPSLTGASGANILNATIASPNGATDLNPADNTVSTTFNINVYPVANVTLNLVTDSFGNETSWTLKNESGTTLYSGGNYGNFQTINQTFVLNTAGCYTFTINDSESDGICCDFGDGSYTLSTGSNIIYQGGAFGSTESVAFRLDNAMSVDDNMLKASVKVYPNPSSGVFSITGMQSSVSYSLYNVLGQQVQSGKLETGSSTINISQSANGVYILKLTDSATGGQASFKLVKE</sequence>
<keyword evidence="4" id="KW-1185">Reference proteome</keyword>
<dbReference type="EMBL" id="NOXV01000185">
    <property type="protein sequence ID" value="OYQ43166.1"/>
    <property type="molecule type" value="Genomic_DNA"/>
</dbReference>
<dbReference type="OrthoDB" id="9342482at2"/>
<gene>
    <name evidence="3" type="ORF">CHU92_03640</name>
</gene>